<accession>A0A8R1V014</accession>
<accession>A0A2A6BT04</accession>
<sequence>MLAMAEELRGFSGWFAATGGNGVAATRDLVGILMRLLRSKVGYMDGWKPRSMALARLRLDSFANQTRRGSVF</sequence>
<protein>
    <submittedName>
        <fullName evidence="1">Uncharacterized protein</fullName>
    </submittedName>
</protein>
<keyword evidence="2" id="KW-1185">Reference proteome</keyword>
<evidence type="ECO:0000313" key="2">
    <source>
        <dbReference type="Proteomes" id="UP000005239"/>
    </source>
</evidence>
<proteinExistence type="predicted"/>
<reference evidence="1" key="2">
    <citation type="submission" date="2022-06" db="UniProtKB">
        <authorList>
            <consortium name="EnsemblMetazoa"/>
        </authorList>
    </citation>
    <scope>IDENTIFICATION</scope>
    <source>
        <strain evidence="1">PS312</strain>
    </source>
</reference>
<reference evidence="2" key="1">
    <citation type="journal article" date="2008" name="Nat. Genet.">
        <title>The Pristionchus pacificus genome provides a unique perspective on nematode lifestyle and parasitism.</title>
        <authorList>
            <person name="Dieterich C."/>
            <person name="Clifton S.W."/>
            <person name="Schuster L.N."/>
            <person name="Chinwalla A."/>
            <person name="Delehaunty K."/>
            <person name="Dinkelacker I."/>
            <person name="Fulton L."/>
            <person name="Fulton R."/>
            <person name="Godfrey J."/>
            <person name="Minx P."/>
            <person name="Mitreva M."/>
            <person name="Roeseler W."/>
            <person name="Tian H."/>
            <person name="Witte H."/>
            <person name="Yang S.P."/>
            <person name="Wilson R.K."/>
            <person name="Sommer R.J."/>
        </authorList>
    </citation>
    <scope>NUCLEOTIDE SEQUENCE [LARGE SCALE GENOMIC DNA]</scope>
    <source>
        <strain evidence="2">PS312</strain>
    </source>
</reference>
<dbReference type="AlphaFoldDB" id="A0A2A6BT04"/>
<gene>
    <name evidence="1" type="primary">WBGene00282908</name>
</gene>
<organism evidence="1 2">
    <name type="scientific">Pristionchus pacificus</name>
    <name type="common">Parasitic nematode worm</name>
    <dbReference type="NCBI Taxonomy" id="54126"/>
    <lineage>
        <taxon>Eukaryota</taxon>
        <taxon>Metazoa</taxon>
        <taxon>Ecdysozoa</taxon>
        <taxon>Nematoda</taxon>
        <taxon>Chromadorea</taxon>
        <taxon>Rhabditida</taxon>
        <taxon>Rhabditina</taxon>
        <taxon>Diplogasteromorpha</taxon>
        <taxon>Diplogasteroidea</taxon>
        <taxon>Neodiplogasteridae</taxon>
        <taxon>Pristionchus</taxon>
    </lineage>
</organism>
<dbReference type="Proteomes" id="UP000005239">
    <property type="component" value="Unassembled WGS sequence"/>
</dbReference>
<dbReference type="EnsemblMetazoa" id="PPA44539.1">
    <property type="protein sequence ID" value="PPA44539.1"/>
    <property type="gene ID" value="WBGene00282908"/>
</dbReference>
<name>A0A2A6BT04_PRIPA</name>
<evidence type="ECO:0000313" key="1">
    <source>
        <dbReference type="EnsemblMetazoa" id="PPA44539.1"/>
    </source>
</evidence>